<evidence type="ECO:0000256" key="1">
    <source>
        <dbReference type="ARBA" id="ARBA00022729"/>
    </source>
</evidence>
<organism evidence="2">
    <name type="scientific">marine metagenome</name>
    <dbReference type="NCBI Taxonomy" id="408172"/>
    <lineage>
        <taxon>unclassified sequences</taxon>
        <taxon>metagenomes</taxon>
        <taxon>ecological metagenomes</taxon>
    </lineage>
</organism>
<feature type="non-terminal residue" evidence="2">
    <location>
        <position position="1"/>
    </location>
</feature>
<dbReference type="Pfam" id="PF13517">
    <property type="entry name" value="FG-GAP_3"/>
    <property type="match status" value="2"/>
</dbReference>
<name>A0A382EJ42_9ZZZZ</name>
<dbReference type="InterPro" id="IPR013517">
    <property type="entry name" value="FG-GAP"/>
</dbReference>
<gene>
    <name evidence="2" type="ORF">METZ01_LOCUS203339</name>
</gene>
<accession>A0A382EJ42</accession>
<dbReference type="EMBL" id="UINC01044691">
    <property type="protein sequence ID" value="SVB50485.1"/>
    <property type="molecule type" value="Genomic_DNA"/>
</dbReference>
<sequence>VIKLVRLETKILVSLLGALLLSGCGESQPLPDLFALPVSYMVGKKPEVVLARDMNNDEFPDLLVVNSAGNSLTFLEGIGDGTFKSPQTIETGREPFALDVADFNGDRIPDIALCNYGDGNVSIILGQKDGLFKLKTEVKVGRLPIAIAAGDFNNDEKIDLAVTLRFNKLIILLGVGDGTFKVAEAYQAGPTPANLTIDDFNSDGNQDIAMALNAVKVRHIKMFLGNGDGTFMPPKKISGGRQSSFIIHHDMNLDGKTDLIASSPMKDSLSIYMGDGK</sequence>
<proteinExistence type="predicted"/>
<feature type="non-terminal residue" evidence="2">
    <location>
        <position position="277"/>
    </location>
</feature>
<protein>
    <recommendedName>
        <fullName evidence="3">VCBS repeat-containing protein</fullName>
    </recommendedName>
</protein>
<dbReference type="Gene3D" id="2.130.10.130">
    <property type="entry name" value="Integrin alpha, N-terminal"/>
    <property type="match status" value="2"/>
</dbReference>
<dbReference type="SUPFAM" id="SSF69318">
    <property type="entry name" value="Integrin alpha N-terminal domain"/>
    <property type="match status" value="1"/>
</dbReference>
<dbReference type="PANTHER" id="PTHR46580">
    <property type="entry name" value="SENSOR KINASE-RELATED"/>
    <property type="match status" value="1"/>
</dbReference>
<reference evidence="2" key="1">
    <citation type="submission" date="2018-05" db="EMBL/GenBank/DDBJ databases">
        <authorList>
            <person name="Lanie J.A."/>
            <person name="Ng W.-L."/>
            <person name="Kazmierczak K.M."/>
            <person name="Andrzejewski T.M."/>
            <person name="Davidsen T.M."/>
            <person name="Wayne K.J."/>
            <person name="Tettelin H."/>
            <person name="Glass J.I."/>
            <person name="Rusch D."/>
            <person name="Podicherti R."/>
            <person name="Tsui H.-C.T."/>
            <person name="Winkler M.E."/>
        </authorList>
    </citation>
    <scope>NUCLEOTIDE SEQUENCE</scope>
</reference>
<dbReference type="InterPro" id="IPR028994">
    <property type="entry name" value="Integrin_alpha_N"/>
</dbReference>
<evidence type="ECO:0000313" key="2">
    <source>
        <dbReference type="EMBL" id="SVB50485.1"/>
    </source>
</evidence>
<keyword evidence="1" id="KW-0732">Signal</keyword>
<dbReference type="AlphaFoldDB" id="A0A382EJ42"/>
<evidence type="ECO:0008006" key="3">
    <source>
        <dbReference type="Google" id="ProtNLM"/>
    </source>
</evidence>